<dbReference type="SMART" id="SM00062">
    <property type="entry name" value="PBPb"/>
    <property type="match status" value="1"/>
</dbReference>
<accession>A0A1H2PQ37</accession>
<dbReference type="Gene3D" id="3.40.190.10">
    <property type="entry name" value="Periplasmic binding protein-like II"/>
    <property type="match status" value="2"/>
</dbReference>
<evidence type="ECO:0000313" key="4">
    <source>
        <dbReference type="EMBL" id="SDV48840.1"/>
    </source>
</evidence>
<evidence type="ECO:0000256" key="1">
    <source>
        <dbReference type="ARBA" id="ARBA00022729"/>
    </source>
</evidence>
<feature type="domain" description="Solute-binding protein family 3/N-terminal" evidence="3">
    <location>
        <begin position="50"/>
        <end position="278"/>
    </location>
</feature>
<dbReference type="InterPro" id="IPR001638">
    <property type="entry name" value="Solute-binding_3/MltF_N"/>
</dbReference>
<keyword evidence="5" id="KW-1185">Reference proteome</keyword>
<dbReference type="EMBL" id="FNLO01000006">
    <property type="protein sequence ID" value="SDV48840.1"/>
    <property type="molecule type" value="Genomic_DNA"/>
</dbReference>
<dbReference type="CDD" id="cd13625">
    <property type="entry name" value="PBP2_AA_binding_like_1"/>
    <property type="match status" value="1"/>
</dbReference>
<dbReference type="PANTHER" id="PTHR35936:SF35">
    <property type="entry name" value="L-CYSTINE-BINDING PROTEIN TCYJ"/>
    <property type="match status" value="1"/>
</dbReference>
<evidence type="ECO:0000259" key="3">
    <source>
        <dbReference type="SMART" id="SM00062"/>
    </source>
</evidence>
<dbReference type="PANTHER" id="PTHR35936">
    <property type="entry name" value="MEMBRANE-BOUND LYTIC MUREIN TRANSGLYCOSYLASE F"/>
    <property type="match status" value="1"/>
</dbReference>
<dbReference type="AlphaFoldDB" id="A0A1H2PQ37"/>
<evidence type="ECO:0000313" key="5">
    <source>
        <dbReference type="Proteomes" id="UP000243719"/>
    </source>
</evidence>
<keyword evidence="1 2" id="KW-0732">Signal</keyword>
<gene>
    <name evidence="4" type="ORF">SAMN05216551_106104</name>
</gene>
<reference evidence="5" key="1">
    <citation type="submission" date="2016-09" db="EMBL/GenBank/DDBJ databases">
        <authorList>
            <person name="Varghese N."/>
            <person name="Submissions S."/>
        </authorList>
    </citation>
    <scope>NUCLEOTIDE SEQUENCE [LARGE SCALE GENOMIC DNA]</scope>
    <source>
        <strain evidence="5">JS23</strain>
    </source>
</reference>
<feature type="signal peptide" evidence="2">
    <location>
        <begin position="1"/>
        <end position="39"/>
    </location>
</feature>
<dbReference type="STRING" id="1770053.SAMN05216551_106104"/>
<dbReference type="Pfam" id="PF00497">
    <property type="entry name" value="SBP_bac_3"/>
    <property type="match status" value="1"/>
</dbReference>
<dbReference type="OrthoDB" id="8578319at2"/>
<organism evidence="4 5">
    <name type="scientific">Chitinasiproducens palmae</name>
    <dbReference type="NCBI Taxonomy" id="1770053"/>
    <lineage>
        <taxon>Bacteria</taxon>
        <taxon>Pseudomonadati</taxon>
        <taxon>Pseudomonadota</taxon>
        <taxon>Betaproteobacteria</taxon>
        <taxon>Burkholderiales</taxon>
        <taxon>Burkholderiaceae</taxon>
        <taxon>Chitinasiproducens</taxon>
    </lineage>
</organism>
<protein>
    <submittedName>
        <fullName evidence="4">Amino acid ABC transporter substrate-binding protein, PAAT family</fullName>
    </submittedName>
</protein>
<proteinExistence type="predicted"/>
<name>A0A1H2PQ37_9BURK</name>
<dbReference type="Proteomes" id="UP000243719">
    <property type="component" value="Unassembled WGS sequence"/>
</dbReference>
<feature type="chain" id="PRO_5017400735" evidence="2">
    <location>
        <begin position="40"/>
        <end position="287"/>
    </location>
</feature>
<evidence type="ECO:0000256" key="2">
    <source>
        <dbReference type="SAM" id="SignalP"/>
    </source>
</evidence>
<dbReference type="SUPFAM" id="SSF53850">
    <property type="entry name" value="Periplasmic binding protein-like II"/>
    <property type="match status" value="1"/>
</dbReference>
<sequence>MSVRHTRLASRPARRAAAWARTCVLALAAVVSVNHVALAASAEEIKTRGYLSVATEDDYTPFEFVADGKPTGYDNELLALVRKKIGVEVRQQVMPWSGILPGVSTGKYDMALSAVLVTDERKKNFDFASPTCEAITFYGTKKGSSINTADALVGKVVGAETGSAMLADLKLFNESLKAKHGGKGLKQIVEYQSYPEAYQDLALGRVDAVANTQISLNSLVKTRPDTFAVGQAIGKPTYIAWAVKKGNRDVLKMVDSVLLELRKSGEMYQLQQKWLGATYKDMPQSVN</sequence>
<dbReference type="RefSeq" id="WP_091908241.1">
    <property type="nucleotide sequence ID" value="NZ_FNLO01000006.1"/>
</dbReference>